<dbReference type="SUPFAM" id="SSF56935">
    <property type="entry name" value="Porins"/>
    <property type="match status" value="1"/>
</dbReference>
<dbReference type="GO" id="GO:0015344">
    <property type="term" value="F:siderophore uptake transmembrane transporter activity"/>
    <property type="evidence" value="ECO:0007669"/>
    <property type="project" value="TreeGrafter"/>
</dbReference>
<feature type="domain" description="TonB-dependent receptor plug" evidence="15">
    <location>
        <begin position="26"/>
        <end position="124"/>
    </location>
</feature>
<dbReference type="Pfam" id="PF00593">
    <property type="entry name" value="TonB_dep_Rec_b-barrel"/>
    <property type="match status" value="1"/>
</dbReference>
<dbReference type="KEGG" id="tni:TVNIR_2661"/>
<keyword evidence="8 10" id="KW-0472">Membrane</keyword>
<dbReference type="GO" id="GO:0009279">
    <property type="term" value="C:cell outer membrane"/>
    <property type="evidence" value="ECO:0007669"/>
    <property type="project" value="UniProtKB-SubCell"/>
</dbReference>
<dbReference type="Gene3D" id="2.40.170.20">
    <property type="entry name" value="TonB-dependent receptor, beta-barrel domain"/>
    <property type="match status" value="1"/>
</dbReference>
<keyword evidence="17" id="KW-1185">Reference proteome</keyword>
<dbReference type="AlphaFoldDB" id="L0DZ74"/>
<dbReference type="InterPro" id="IPR036942">
    <property type="entry name" value="Beta-barrel_TonB_sf"/>
</dbReference>
<evidence type="ECO:0000259" key="15">
    <source>
        <dbReference type="Pfam" id="PF07715"/>
    </source>
</evidence>
<evidence type="ECO:0000256" key="2">
    <source>
        <dbReference type="ARBA" id="ARBA00009810"/>
    </source>
</evidence>
<dbReference type="Proteomes" id="UP000010809">
    <property type="component" value="Chromosome"/>
</dbReference>
<dbReference type="PROSITE" id="PS52016">
    <property type="entry name" value="TONB_DEPENDENT_REC_3"/>
    <property type="match status" value="1"/>
</dbReference>
<evidence type="ECO:0000256" key="10">
    <source>
        <dbReference type="PROSITE-ProRule" id="PRU01360"/>
    </source>
</evidence>
<feature type="region of interest" description="Disordered" evidence="13">
    <location>
        <begin position="181"/>
        <end position="201"/>
    </location>
</feature>
<dbReference type="PROSITE" id="PS01156">
    <property type="entry name" value="TONB_DEPENDENT_REC_2"/>
    <property type="match status" value="1"/>
</dbReference>
<dbReference type="PATRIC" id="fig|1255043.3.peg.2687"/>
<keyword evidence="16" id="KW-0675">Receptor</keyword>
<dbReference type="PANTHER" id="PTHR30069:SF41">
    <property type="entry name" value="HEME_HEMOPEXIN UTILIZATION PROTEIN C"/>
    <property type="match status" value="1"/>
</dbReference>
<evidence type="ECO:0000256" key="12">
    <source>
        <dbReference type="RuleBase" id="RU003357"/>
    </source>
</evidence>
<proteinExistence type="inferred from homology"/>
<evidence type="ECO:0000256" key="6">
    <source>
        <dbReference type="ARBA" id="ARBA00022729"/>
    </source>
</evidence>
<name>L0DZ74_THIND</name>
<dbReference type="EMBL" id="CP003989">
    <property type="protein sequence ID" value="AGA34302.1"/>
    <property type="molecule type" value="Genomic_DNA"/>
</dbReference>
<dbReference type="Gene3D" id="2.170.130.10">
    <property type="entry name" value="TonB-dependent receptor, plug domain"/>
    <property type="match status" value="1"/>
</dbReference>
<keyword evidence="6" id="KW-0732">Signal</keyword>
<evidence type="ECO:0000256" key="9">
    <source>
        <dbReference type="ARBA" id="ARBA00023237"/>
    </source>
</evidence>
<evidence type="ECO:0000259" key="14">
    <source>
        <dbReference type="Pfam" id="PF00593"/>
    </source>
</evidence>
<dbReference type="InterPro" id="IPR039426">
    <property type="entry name" value="TonB-dep_rcpt-like"/>
</dbReference>
<evidence type="ECO:0000313" key="17">
    <source>
        <dbReference type="Proteomes" id="UP000010809"/>
    </source>
</evidence>
<accession>L0DZ74</accession>
<feature type="short sequence motif" description="TonB C-terminal box" evidence="11">
    <location>
        <begin position="645"/>
        <end position="662"/>
    </location>
</feature>
<keyword evidence="3 10" id="KW-0813">Transport</keyword>
<dbReference type="CDD" id="cd01347">
    <property type="entry name" value="ligand_gated_channel"/>
    <property type="match status" value="1"/>
</dbReference>
<feature type="compositionally biased region" description="Polar residues" evidence="13">
    <location>
        <begin position="190"/>
        <end position="201"/>
    </location>
</feature>
<evidence type="ECO:0000256" key="1">
    <source>
        <dbReference type="ARBA" id="ARBA00004571"/>
    </source>
</evidence>
<feature type="domain" description="TonB-dependent receptor-like beta-barrel" evidence="14">
    <location>
        <begin position="250"/>
        <end position="625"/>
    </location>
</feature>
<dbReference type="InterPro" id="IPR000531">
    <property type="entry name" value="Beta-barrel_TonB"/>
</dbReference>
<keyword evidence="5 10" id="KW-0812">Transmembrane</keyword>
<evidence type="ECO:0000256" key="3">
    <source>
        <dbReference type="ARBA" id="ARBA00022448"/>
    </source>
</evidence>
<reference evidence="16" key="1">
    <citation type="submission" date="2015-12" db="EMBL/GenBank/DDBJ databases">
        <authorList>
            <person name="Tikhonova T.V."/>
            <person name="Pavlov A.R."/>
            <person name="Beletsky A.V."/>
            <person name="Mardanov A.V."/>
            <person name="Sorokin D.Y."/>
            <person name="Ravin N.V."/>
            <person name="Popov V.O."/>
        </authorList>
    </citation>
    <scope>NUCLEOTIDE SEQUENCE</scope>
    <source>
        <strain evidence="16">DSM 14787</strain>
    </source>
</reference>
<evidence type="ECO:0000256" key="13">
    <source>
        <dbReference type="SAM" id="MobiDB-lite"/>
    </source>
</evidence>
<dbReference type="InterPro" id="IPR010917">
    <property type="entry name" value="TonB_rcpt_CS"/>
</dbReference>
<dbReference type="InterPro" id="IPR037066">
    <property type="entry name" value="Plug_dom_sf"/>
</dbReference>
<organism evidence="16 17">
    <name type="scientific">Thioalkalivibrio nitratireducens (strain DSM 14787 / UNIQEM 213 / ALEN2)</name>
    <dbReference type="NCBI Taxonomy" id="1255043"/>
    <lineage>
        <taxon>Bacteria</taxon>
        <taxon>Pseudomonadati</taxon>
        <taxon>Pseudomonadota</taxon>
        <taxon>Gammaproteobacteria</taxon>
        <taxon>Chromatiales</taxon>
        <taxon>Ectothiorhodospiraceae</taxon>
        <taxon>Thioalkalivibrio</taxon>
    </lineage>
</organism>
<comment type="subcellular location">
    <subcellularLocation>
        <location evidence="1 10">Cell outer membrane</location>
        <topology evidence="1 10">Multi-pass membrane protein</topology>
    </subcellularLocation>
</comment>
<dbReference type="PANTHER" id="PTHR30069">
    <property type="entry name" value="TONB-DEPENDENT OUTER MEMBRANE RECEPTOR"/>
    <property type="match status" value="1"/>
</dbReference>
<keyword evidence="7 12" id="KW-0798">TonB box</keyword>
<keyword evidence="9 10" id="KW-0998">Cell outer membrane</keyword>
<dbReference type="eggNOG" id="COG4771">
    <property type="taxonomic scope" value="Bacteria"/>
</dbReference>
<evidence type="ECO:0000256" key="11">
    <source>
        <dbReference type="PROSITE-ProRule" id="PRU10144"/>
    </source>
</evidence>
<evidence type="ECO:0000256" key="7">
    <source>
        <dbReference type="ARBA" id="ARBA00023077"/>
    </source>
</evidence>
<sequence>MLPGGALAQETVLDTVVVSGQAFSDATVVVTGDELRARAVRDVREALQNEVGVSVGGGGNAIAQKIYVRGIEDMLLTFTLDGVPQGGNIYHHQGRVMMDPSLLKRIEIDKGGTVASVGPGGLAGSVRMTTRDARDLLRPGQSFGGLLTGGLSSNKGDRVGAAVYGELAGDLDFLVSRNRNETRDYRDGDGNTQPQTASEQNSTLAKFNWHPAPAHALSLGYHGISDEGTRFLRPHMVGFAHPVASNVAMPQKLEQDTVTVGYRFDGADRLPAVELTGFLDETSNARTNVAPIFAKPAGYRYGEELTVEGVNALLTSDLGSARLRYGLNHHDRKARAVNPVMTGVVKENIGRANTSEESARVSGILVETDMPLGSMFLLDLGARYDWYDYTDPYGQDFSSSGLSPNAAVTWLATDALSFRLGASRTKRGVGLGEAFFIDNGGGVDNASMYAAHPSLGPETATNVELGANYRSGPWDLKVAVFRMTIDDFIDYRRTFESPNDHFRGNVGQVKSDGYEVGGEYRAGHLRVGASVAQARPKLNGVDLDDTNFSLGVSTGRTWLLNLGYVVPAWNLDLGWNARVVEKHEHRNAAGVVTLVKDSYTVHDVHANWQPLGHDRLRVTLAVNNLFDEFYFDQSTYGLSSGDSVLGYPEPGRDVRLNLTWQF</sequence>
<gene>
    <name evidence="16" type="primary">bhuA [H]</name>
    <name evidence="16" type="ordered locus">TVNIR_2661</name>
</gene>
<comment type="similarity">
    <text evidence="2 10 12">Belongs to the TonB-dependent receptor family.</text>
</comment>
<dbReference type="Pfam" id="PF07715">
    <property type="entry name" value="Plug"/>
    <property type="match status" value="1"/>
</dbReference>
<keyword evidence="4 10" id="KW-1134">Transmembrane beta strand</keyword>
<dbReference type="InterPro" id="IPR012910">
    <property type="entry name" value="Plug_dom"/>
</dbReference>
<dbReference type="GO" id="GO:0044718">
    <property type="term" value="P:siderophore transmembrane transport"/>
    <property type="evidence" value="ECO:0007669"/>
    <property type="project" value="TreeGrafter"/>
</dbReference>
<evidence type="ECO:0000256" key="4">
    <source>
        <dbReference type="ARBA" id="ARBA00022452"/>
    </source>
</evidence>
<dbReference type="HOGENOM" id="CLU_008287_19_4_6"/>
<evidence type="ECO:0000256" key="5">
    <source>
        <dbReference type="ARBA" id="ARBA00022692"/>
    </source>
</evidence>
<protein>
    <submittedName>
        <fullName evidence="16">TonB-dependent receptor</fullName>
    </submittedName>
</protein>
<evidence type="ECO:0000313" key="16">
    <source>
        <dbReference type="EMBL" id="AGA34302.1"/>
    </source>
</evidence>
<dbReference type="STRING" id="1255043.TVNIR_2661"/>
<evidence type="ECO:0000256" key="8">
    <source>
        <dbReference type="ARBA" id="ARBA00023136"/>
    </source>
</evidence>